<dbReference type="GO" id="GO:0003700">
    <property type="term" value="F:DNA-binding transcription factor activity"/>
    <property type="evidence" value="ECO:0007669"/>
    <property type="project" value="TreeGrafter"/>
</dbReference>
<name>A0A840NYG9_9ACTN</name>
<dbReference type="SUPFAM" id="SSF48498">
    <property type="entry name" value="Tetracyclin repressor-like, C-terminal domain"/>
    <property type="match status" value="1"/>
</dbReference>
<feature type="DNA-binding region" description="H-T-H motif" evidence="4">
    <location>
        <begin position="23"/>
        <end position="42"/>
    </location>
</feature>
<dbReference type="GO" id="GO:0000976">
    <property type="term" value="F:transcription cis-regulatory region binding"/>
    <property type="evidence" value="ECO:0007669"/>
    <property type="project" value="TreeGrafter"/>
</dbReference>
<evidence type="ECO:0000256" key="1">
    <source>
        <dbReference type="ARBA" id="ARBA00023015"/>
    </source>
</evidence>
<dbReference type="InterPro" id="IPR050109">
    <property type="entry name" value="HTH-type_TetR-like_transc_reg"/>
</dbReference>
<dbReference type="RefSeq" id="WP_185048096.1">
    <property type="nucleotide sequence ID" value="NZ_BAABIX010000023.1"/>
</dbReference>
<evidence type="ECO:0000256" key="2">
    <source>
        <dbReference type="ARBA" id="ARBA00023125"/>
    </source>
</evidence>
<keyword evidence="3" id="KW-0804">Transcription</keyword>
<dbReference type="InterPro" id="IPR036271">
    <property type="entry name" value="Tet_transcr_reg_TetR-rel_C_sf"/>
</dbReference>
<dbReference type="Proteomes" id="UP000578449">
    <property type="component" value="Unassembled WGS sequence"/>
</dbReference>
<dbReference type="Pfam" id="PF00440">
    <property type="entry name" value="TetR_N"/>
    <property type="match status" value="1"/>
</dbReference>
<evidence type="ECO:0000313" key="7">
    <source>
        <dbReference type="EMBL" id="MBB5131256.1"/>
    </source>
</evidence>
<keyword evidence="8" id="KW-1185">Reference proteome</keyword>
<dbReference type="Gene3D" id="1.10.357.10">
    <property type="entry name" value="Tetracycline Repressor, domain 2"/>
    <property type="match status" value="1"/>
</dbReference>
<dbReference type="EMBL" id="JACHGN010000002">
    <property type="protein sequence ID" value="MBB5131256.1"/>
    <property type="molecule type" value="Genomic_DNA"/>
</dbReference>
<protein>
    <submittedName>
        <fullName evidence="7">AcrR family transcriptional regulator</fullName>
    </submittedName>
</protein>
<comment type="caution">
    <text evidence="7">The sequence shown here is derived from an EMBL/GenBank/DDBJ whole genome shotgun (WGS) entry which is preliminary data.</text>
</comment>
<evidence type="ECO:0000259" key="6">
    <source>
        <dbReference type="PROSITE" id="PS50977"/>
    </source>
</evidence>
<dbReference type="PANTHER" id="PTHR30055">
    <property type="entry name" value="HTH-TYPE TRANSCRIPTIONAL REGULATOR RUTR"/>
    <property type="match status" value="1"/>
</dbReference>
<gene>
    <name evidence="7" type="ORF">HNP84_000962</name>
</gene>
<keyword evidence="5" id="KW-0175">Coiled coil</keyword>
<evidence type="ECO:0000256" key="4">
    <source>
        <dbReference type="PROSITE-ProRule" id="PRU00335"/>
    </source>
</evidence>
<dbReference type="PROSITE" id="PS50977">
    <property type="entry name" value="HTH_TETR_2"/>
    <property type="match status" value="1"/>
</dbReference>
<keyword evidence="1" id="KW-0805">Transcription regulation</keyword>
<feature type="coiled-coil region" evidence="5">
    <location>
        <begin position="78"/>
        <end position="134"/>
    </location>
</feature>
<accession>A0A840NYG9</accession>
<dbReference type="SUPFAM" id="SSF46689">
    <property type="entry name" value="Homeodomain-like"/>
    <property type="match status" value="1"/>
</dbReference>
<dbReference type="InterPro" id="IPR001647">
    <property type="entry name" value="HTH_TetR"/>
</dbReference>
<sequence>MALNRDQIITAAIRHLNADPTASMAEIADGIGVSRATLHRHFSSREALFADMGRRALDVWARAHRVAGVEEAIADGSAERLEAALRRYVSELITQSEEFGFALTDSLIAVLPELQAYSRELEDRDEALAAAAQRAGVLRPDVPPRWVGNAVYGLLISVRDSLRNGDIAARDAERLLLETVLHGLAAPAKERP</sequence>
<dbReference type="AlphaFoldDB" id="A0A840NYG9"/>
<dbReference type="PANTHER" id="PTHR30055:SF234">
    <property type="entry name" value="HTH-TYPE TRANSCRIPTIONAL REGULATOR BETI"/>
    <property type="match status" value="1"/>
</dbReference>
<evidence type="ECO:0000256" key="5">
    <source>
        <dbReference type="SAM" id="Coils"/>
    </source>
</evidence>
<proteinExistence type="predicted"/>
<organism evidence="7 8">
    <name type="scientific">Thermocatellispora tengchongensis</name>
    <dbReference type="NCBI Taxonomy" id="1073253"/>
    <lineage>
        <taxon>Bacteria</taxon>
        <taxon>Bacillati</taxon>
        <taxon>Actinomycetota</taxon>
        <taxon>Actinomycetes</taxon>
        <taxon>Streptosporangiales</taxon>
        <taxon>Streptosporangiaceae</taxon>
        <taxon>Thermocatellispora</taxon>
    </lineage>
</organism>
<feature type="domain" description="HTH tetR-type" evidence="6">
    <location>
        <begin position="2"/>
        <end position="60"/>
    </location>
</feature>
<dbReference type="InterPro" id="IPR009057">
    <property type="entry name" value="Homeodomain-like_sf"/>
</dbReference>
<keyword evidence="2 4" id="KW-0238">DNA-binding</keyword>
<reference evidence="7 8" key="1">
    <citation type="submission" date="2020-08" db="EMBL/GenBank/DDBJ databases">
        <title>Genomic Encyclopedia of Type Strains, Phase IV (KMG-IV): sequencing the most valuable type-strain genomes for metagenomic binning, comparative biology and taxonomic classification.</title>
        <authorList>
            <person name="Goeker M."/>
        </authorList>
    </citation>
    <scope>NUCLEOTIDE SEQUENCE [LARGE SCALE GENOMIC DNA]</scope>
    <source>
        <strain evidence="7 8">DSM 45615</strain>
    </source>
</reference>
<evidence type="ECO:0000313" key="8">
    <source>
        <dbReference type="Proteomes" id="UP000578449"/>
    </source>
</evidence>
<evidence type="ECO:0000256" key="3">
    <source>
        <dbReference type="ARBA" id="ARBA00023163"/>
    </source>
</evidence>